<proteinExistence type="predicted"/>
<sequence>MRRSLILFYAIGVFCVALCLSSCAGNRSVAGSSEQKHFFWKVSDENSSVWVLGSIHLADSTLYPLAPVIDSAFARSDELAVELNMNDEEVVKEIGKESVSQGMLEDRLLRDILPPEMWKTLDSLCAAWDIPMVVFEKMRPWLVATTLSAYAFEQAGLNPEYGIDYVLLDRAASDGKAIVGLETAEEQIGALADTTESDSAGVYYLKTTLREIADFETLVGNLIHAWKTGDDDLLRSLLNKDDEEDESEESLSSDQKFKEGFEQRVYVNRNAKMAESIATFLREDRNVFVVVGVAHLALEKDNVIDALRKRGFKIERF</sequence>
<dbReference type="CDD" id="cd14789">
    <property type="entry name" value="Tiki"/>
    <property type="match status" value="1"/>
</dbReference>
<dbReference type="Proteomes" id="UP000255423">
    <property type="component" value="Unassembled WGS sequence"/>
</dbReference>
<organism evidence="2 3">
    <name type="scientific">Fibrobacter succinogenes</name>
    <name type="common">Bacteroides succinogenes</name>
    <dbReference type="NCBI Taxonomy" id="833"/>
    <lineage>
        <taxon>Bacteria</taxon>
        <taxon>Pseudomonadati</taxon>
        <taxon>Fibrobacterota</taxon>
        <taxon>Fibrobacteria</taxon>
        <taxon>Fibrobacterales</taxon>
        <taxon>Fibrobacteraceae</taxon>
        <taxon>Fibrobacter</taxon>
    </lineage>
</organism>
<protein>
    <recommendedName>
        <fullName evidence="4">TraB/GumN family protein</fullName>
    </recommendedName>
</protein>
<accession>A0A380RW42</accession>
<name>A0A380RW42_FIBSU</name>
<dbReference type="AlphaFoldDB" id="A0A380RW42"/>
<evidence type="ECO:0000256" key="1">
    <source>
        <dbReference type="SAM" id="SignalP"/>
    </source>
</evidence>
<dbReference type="PANTHER" id="PTHR40590">
    <property type="entry name" value="CYTOPLASMIC PROTEIN-RELATED"/>
    <property type="match status" value="1"/>
</dbReference>
<dbReference type="PANTHER" id="PTHR40590:SF1">
    <property type="entry name" value="CYTOPLASMIC PROTEIN"/>
    <property type="match status" value="1"/>
</dbReference>
<dbReference type="EMBL" id="UHJL01000001">
    <property type="protein sequence ID" value="SUQ19736.1"/>
    <property type="molecule type" value="Genomic_DNA"/>
</dbReference>
<keyword evidence="1" id="KW-0732">Signal</keyword>
<evidence type="ECO:0008006" key="4">
    <source>
        <dbReference type="Google" id="ProtNLM"/>
    </source>
</evidence>
<evidence type="ECO:0000313" key="2">
    <source>
        <dbReference type="EMBL" id="SUQ19736.1"/>
    </source>
</evidence>
<feature type="signal peptide" evidence="1">
    <location>
        <begin position="1"/>
        <end position="24"/>
    </location>
</feature>
<evidence type="ECO:0000313" key="3">
    <source>
        <dbReference type="Proteomes" id="UP000255423"/>
    </source>
</evidence>
<feature type="chain" id="PRO_5016929103" description="TraB/GumN family protein" evidence="1">
    <location>
        <begin position="25"/>
        <end position="317"/>
    </location>
</feature>
<dbReference type="InterPro" id="IPR047111">
    <property type="entry name" value="YbaP-like"/>
</dbReference>
<dbReference type="Pfam" id="PF01963">
    <property type="entry name" value="TraB_PrgY_gumN"/>
    <property type="match status" value="1"/>
</dbReference>
<gene>
    <name evidence="2" type="ORF">SAMN05661053_0977</name>
</gene>
<dbReference type="InterPro" id="IPR002816">
    <property type="entry name" value="TraB/PrgY/GumN_fam"/>
</dbReference>
<reference evidence="2 3" key="1">
    <citation type="submission" date="2017-08" db="EMBL/GenBank/DDBJ databases">
        <authorList>
            <person name="de Groot N.N."/>
        </authorList>
    </citation>
    <scope>NUCLEOTIDE SEQUENCE [LARGE SCALE GENOMIC DNA]</scope>
    <source>
        <strain evidence="2 3">HM2</strain>
    </source>
</reference>